<keyword evidence="18" id="KW-1185">Reference proteome</keyword>
<evidence type="ECO:0000256" key="1">
    <source>
        <dbReference type="ARBA" id="ARBA00004162"/>
    </source>
</evidence>
<protein>
    <recommendedName>
        <fullName evidence="14">ATP synthase subunit b</fullName>
    </recommendedName>
    <alternativeName>
        <fullName evidence="14">ATP synthase F(0) sector subunit b</fullName>
    </alternativeName>
    <alternativeName>
        <fullName evidence="14">ATPase subunit I</fullName>
    </alternativeName>
    <alternativeName>
        <fullName evidence="14">F-type ATPase subunit b</fullName>
        <shortName evidence="14">F-ATPase subunit b</shortName>
    </alternativeName>
</protein>
<gene>
    <name evidence="14" type="primary">atpF</name>
    <name evidence="17" type="ORF">HMPREF3192_00315</name>
</gene>
<keyword evidence="16" id="KW-0175">Coiled coil</keyword>
<evidence type="ECO:0000256" key="3">
    <source>
        <dbReference type="ARBA" id="ARBA00022448"/>
    </source>
</evidence>
<evidence type="ECO:0000256" key="16">
    <source>
        <dbReference type="SAM" id="Coils"/>
    </source>
</evidence>
<evidence type="ECO:0000256" key="12">
    <source>
        <dbReference type="ARBA" id="ARBA00025198"/>
    </source>
</evidence>
<evidence type="ECO:0000256" key="8">
    <source>
        <dbReference type="ARBA" id="ARBA00022989"/>
    </source>
</evidence>
<name>A0A133XWC4_9ACTN</name>
<keyword evidence="9 14" id="KW-0406">Ion transport</keyword>
<dbReference type="InterPro" id="IPR050059">
    <property type="entry name" value="ATP_synthase_B_chain"/>
</dbReference>
<organism evidence="17 18">
    <name type="scientific">Atopobium deltae</name>
    <dbReference type="NCBI Taxonomy" id="1393034"/>
    <lineage>
        <taxon>Bacteria</taxon>
        <taxon>Bacillati</taxon>
        <taxon>Actinomycetota</taxon>
        <taxon>Coriobacteriia</taxon>
        <taxon>Coriobacteriales</taxon>
        <taxon>Atopobiaceae</taxon>
        <taxon>Atopobium</taxon>
    </lineage>
</organism>
<feature type="transmembrane region" description="Helical" evidence="14">
    <location>
        <begin position="45"/>
        <end position="64"/>
    </location>
</feature>
<evidence type="ECO:0000256" key="9">
    <source>
        <dbReference type="ARBA" id="ARBA00023065"/>
    </source>
</evidence>
<evidence type="ECO:0000256" key="15">
    <source>
        <dbReference type="RuleBase" id="RU003848"/>
    </source>
</evidence>
<dbReference type="GO" id="GO:0046961">
    <property type="term" value="F:proton-transporting ATPase activity, rotational mechanism"/>
    <property type="evidence" value="ECO:0007669"/>
    <property type="project" value="TreeGrafter"/>
</dbReference>
<comment type="similarity">
    <text evidence="2 14 15">Belongs to the ATPase B chain family.</text>
</comment>
<evidence type="ECO:0000256" key="13">
    <source>
        <dbReference type="ARBA" id="ARBA00025830"/>
    </source>
</evidence>
<dbReference type="AlphaFoldDB" id="A0A133XWC4"/>
<evidence type="ECO:0000256" key="5">
    <source>
        <dbReference type="ARBA" id="ARBA00022547"/>
    </source>
</evidence>
<comment type="function">
    <text evidence="12 14">F(1)F(0) ATP synthase produces ATP from ADP in the presence of a proton or sodium gradient. F-type ATPases consist of two structural domains, F(1) containing the extramembraneous catalytic core and F(0) containing the membrane proton channel, linked together by a central stalk and a peripheral stalk. During catalysis, ATP synthesis in the catalytic domain of F(1) is coupled via a rotary mechanism of the central stalk subunits to proton translocation.</text>
</comment>
<evidence type="ECO:0000256" key="2">
    <source>
        <dbReference type="ARBA" id="ARBA00005513"/>
    </source>
</evidence>
<comment type="subunit">
    <text evidence="13 14">F-type ATPases have 2 components, F(1) - the catalytic core - and F(0) - the membrane proton channel. F(1) has five subunits: alpha(3), beta(3), gamma(1), delta(1), epsilon(1). F(0) has three main subunits: a(1), b(2) and c(10-14). The alpha and beta chains form an alternating ring which encloses part of the gamma chain. F(1) is attached to F(0) by a central stalk formed by the gamma and epsilon chains, while a peripheral stalk is formed by the delta and b chains.</text>
</comment>
<evidence type="ECO:0000313" key="17">
    <source>
        <dbReference type="EMBL" id="KXB35238.1"/>
    </source>
</evidence>
<dbReference type="GO" id="GO:0005886">
    <property type="term" value="C:plasma membrane"/>
    <property type="evidence" value="ECO:0007669"/>
    <property type="project" value="UniProtKB-SubCell"/>
</dbReference>
<keyword evidence="5 14" id="KW-0138">CF(0)</keyword>
<evidence type="ECO:0000256" key="11">
    <source>
        <dbReference type="ARBA" id="ARBA00023310"/>
    </source>
</evidence>
<feature type="coiled-coil region" evidence="16">
    <location>
        <begin position="68"/>
        <end position="134"/>
    </location>
</feature>
<keyword evidence="4 14" id="KW-1003">Cell membrane</keyword>
<dbReference type="NCBIfam" id="TIGR01144">
    <property type="entry name" value="ATP_synt_b"/>
    <property type="match status" value="1"/>
</dbReference>
<dbReference type="OrthoDB" id="3177678at2"/>
<dbReference type="InterPro" id="IPR028987">
    <property type="entry name" value="ATP_synth_B-like_membr_sf"/>
</dbReference>
<dbReference type="GO" id="GO:0045259">
    <property type="term" value="C:proton-transporting ATP synthase complex"/>
    <property type="evidence" value="ECO:0007669"/>
    <property type="project" value="UniProtKB-KW"/>
</dbReference>
<keyword evidence="11 14" id="KW-0066">ATP synthesis</keyword>
<evidence type="ECO:0000256" key="10">
    <source>
        <dbReference type="ARBA" id="ARBA00023136"/>
    </source>
</evidence>
<keyword evidence="7 14" id="KW-0375">Hydrogen ion transport</keyword>
<comment type="function">
    <text evidence="14">Component of the F(0) channel, it forms part of the peripheral stalk, linking F(1) to F(0).</text>
</comment>
<sequence>MSFRKEWARAPLVIGIVGGVFLVPSIARAEGISGADVLLPKPAEFIPALAAFLVIWIIMAKFIWPPVLKAMENRQQKIQDDLDAAEQSKLAGEKIREQCKANIAEAQKQADAIITEAKKDAESLRTQILEKAQEDASATIAKARDAAAVERKKAMVELSESVVDLSVEIAGKIIGGSLSDEQQRRLAEKYLHEVSASHEQQS</sequence>
<comment type="subcellular location">
    <subcellularLocation>
        <location evidence="1 14">Cell membrane</location>
        <topology evidence="1 14">Single-pass membrane protein</topology>
    </subcellularLocation>
</comment>
<evidence type="ECO:0000256" key="7">
    <source>
        <dbReference type="ARBA" id="ARBA00022781"/>
    </source>
</evidence>
<dbReference type="HAMAP" id="MF_01398">
    <property type="entry name" value="ATP_synth_b_bprime"/>
    <property type="match status" value="1"/>
</dbReference>
<dbReference type="SUPFAM" id="SSF81573">
    <property type="entry name" value="F1F0 ATP synthase subunit B, membrane domain"/>
    <property type="match status" value="1"/>
</dbReference>
<keyword evidence="6 14" id="KW-0812">Transmembrane</keyword>
<reference evidence="18" key="1">
    <citation type="submission" date="2016-01" db="EMBL/GenBank/DDBJ databases">
        <authorList>
            <person name="Mitreva M."/>
            <person name="Pepin K.H."/>
            <person name="Mihindukulasuriya K.A."/>
            <person name="Fulton R."/>
            <person name="Fronick C."/>
            <person name="O'Laughlin M."/>
            <person name="Miner T."/>
            <person name="Herter B."/>
            <person name="Rosa B.A."/>
            <person name="Cordes M."/>
            <person name="Tomlinson C."/>
            <person name="Wollam A."/>
            <person name="Palsikar V.B."/>
            <person name="Mardis E.R."/>
            <person name="Wilson R.K."/>
        </authorList>
    </citation>
    <scope>NUCLEOTIDE SEQUENCE [LARGE SCALE GENOMIC DNA]</scope>
    <source>
        <strain evidence="18">DNF00019</strain>
    </source>
</reference>
<evidence type="ECO:0000256" key="14">
    <source>
        <dbReference type="HAMAP-Rule" id="MF_01398"/>
    </source>
</evidence>
<keyword evidence="10 14" id="KW-0472">Membrane</keyword>
<evidence type="ECO:0000256" key="6">
    <source>
        <dbReference type="ARBA" id="ARBA00022692"/>
    </source>
</evidence>
<dbReference type="RefSeq" id="WP_066304702.1">
    <property type="nucleotide sequence ID" value="NZ_KQ959486.1"/>
</dbReference>
<dbReference type="EMBL" id="LSCR01000005">
    <property type="protein sequence ID" value="KXB35238.1"/>
    <property type="molecule type" value="Genomic_DNA"/>
</dbReference>
<dbReference type="STRING" id="1393034.HMPREF3192_00315"/>
<dbReference type="Pfam" id="PF00430">
    <property type="entry name" value="ATP-synt_B"/>
    <property type="match status" value="1"/>
</dbReference>
<keyword evidence="3 14" id="KW-0813">Transport</keyword>
<dbReference type="InterPro" id="IPR002146">
    <property type="entry name" value="ATP_synth_b/b'su_bac/chlpt"/>
</dbReference>
<accession>A0A133XWC4</accession>
<dbReference type="GO" id="GO:0046933">
    <property type="term" value="F:proton-transporting ATP synthase activity, rotational mechanism"/>
    <property type="evidence" value="ECO:0007669"/>
    <property type="project" value="UniProtKB-UniRule"/>
</dbReference>
<proteinExistence type="inferred from homology"/>
<dbReference type="Proteomes" id="UP000070675">
    <property type="component" value="Unassembled WGS sequence"/>
</dbReference>
<dbReference type="InterPro" id="IPR005864">
    <property type="entry name" value="ATP_synth_F0_bsu_bac"/>
</dbReference>
<dbReference type="PANTHER" id="PTHR33445">
    <property type="entry name" value="ATP SYNTHASE SUBUNIT B', CHLOROPLASTIC"/>
    <property type="match status" value="1"/>
</dbReference>
<evidence type="ECO:0000256" key="4">
    <source>
        <dbReference type="ARBA" id="ARBA00022475"/>
    </source>
</evidence>
<comment type="caution">
    <text evidence="17">The sequence shown here is derived from an EMBL/GenBank/DDBJ whole genome shotgun (WGS) entry which is preliminary data.</text>
</comment>
<dbReference type="Gene3D" id="6.10.250.1580">
    <property type="match status" value="1"/>
</dbReference>
<evidence type="ECO:0000313" key="18">
    <source>
        <dbReference type="Proteomes" id="UP000070675"/>
    </source>
</evidence>
<dbReference type="CDD" id="cd06503">
    <property type="entry name" value="ATP-synt_Fo_b"/>
    <property type="match status" value="1"/>
</dbReference>
<dbReference type="PANTHER" id="PTHR33445:SF1">
    <property type="entry name" value="ATP SYNTHASE SUBUNIT B"/>
    <property type="match status" value="1"/>
</dbReference>
<keyword evidence="8 14" id="KW-1133">Transmembrane helix</keyword>
<dbReference type="PATRIC" id="fig|1393034.3.peg.309"/>